<organism evidence="4 5">
    <name type="scientific">Microscilla marina ATCC 23134</name>
    <dbReference type="NCBI Taxonomy" id="313606"/>
    <lineage>
        <taxon>Bacteria</taxon>
        <taxon>Pseudomonadati</taxon>
        <taxon>Bacteroidota</taxon>
        <taxon>Cytophagia</taxon>
        <taxon>Cytophagales</taxon>
        <taxon>Microscillaceae</taxon>
        <taxon>Microscilla</taxon>
    </lineage>
</organism>
<dbReference type="InterPro" id="IPR007863">
    <property type="entry name" value="Peptidase_M16_C"/>
</dbReference>
<proteinExistence type="predicted"/>
<keyword evidence="5" id="KW-1185">Reference proteome</keyword>
<gene>
    <name evidence="4" type="ORF">M23134_04256</name>
</gene>
<dbReference type="eggNOG" id="COG0612">
    <property type="taxonomic scope" value="Bacteria"/>
</dbReference>
<dbReference type="Gene3D" id="3.30.830.10">
    <property type="entry name" value="Metalloenzyme, LuxS/M16 peptidase-like"/>
    <property type="match status" value="2"/>
</dbReference>
<evidence type="ECO:0000259" key="3">
    <source>
        <dbReference type="Pfam" id="PF05193"/>
    </source>
</evidence>
<evidence type="ECO:0000313" key="5">
    <source>
        <dbReference type="Proteomes" id="UP000004095"/>
    </source>
</evidence>
<evidence type="ECO:0000313" key="4">
    <source>
        <dbReference type="EMBL" id="EAY31423.1"/>
    </source>
</evidence>
<comment type="caution">
    <text evidence="4">The sequence shown here is derived from an EMBL/GenBank/DDBJ whole genome shotgun (WGS) entry which is preliminary data.</text>
</comment>
<dbReference type="EMBL" id="AAWS01000003">
    <property type="protein sequence ID" value="EAY31423.1"/>
    <property type="molecule type" value="Genomic_DNA"/>
</dbReference>
<name>A1ZEB5_MICM2</name>
<reference evidence="4 5" key="1">
    <citation type="submission" date="2007-01" db="EMBL/GenBank/DDBJ databases">
        <authorList>
            <person name="Haygood M."/>
            <person name="Podell S."/>
            <person name="Anderson C."/>
            <person name="Hopkinson B."/>
            <person name="Roe K."/>
            <person name="Barbeau K."/>
            <person name="Gaasterland T."/>
            <person name="Ferriera S."/>
            <person name="Johnson J."/>
            <person name="Kravitz S."/>
            <person name="Beeson K."/>
            <person name="Sutton G."/>
            <person name="Rogers Y.-H."/>
            <person name="Friedman R."/>
            <person name="Frazier M."/>
            <person name="Venter J.C."/>
        </authorList>
    </citation>
    <scope>NUCLEOTIDE SEQUENCE [LARGE SCALE GENOMIC DNA]</scope>
    <source>
        <strain evidence="4 5">ATCC 23134</strain>
    </source>
</reference>
<dbReference type="Pfam" id="PF00675">
    <property type="entry name" value="Peptidase_M16"/>
    <property type="match status" value="1"/>
</dbReference>
<dbReference type="InterPro" id="IPR011249">
    <property type="entry name" value="Metalloenz_LuxS/M16"/>
</dbReference>
<protein>
    <submittedName>
        <fullName evidence="4">Peptidase M16 inactive domain family</fullName>
        <ecNumber evidence="4">3.4.24.-</ecNumber>
    </submittedName>
</protein>
<feature type="domain" description="Peptidase M16 N-terminal" evidence="2">
    <location>
        <begin position="50"/>
        <end position="188"/>
    </location>
</feature>
<feature type="chain" id="PRO_5002641833" evidence="1">
    <location>
        <begin position="23"/>
        <end position="463"/>
    </location>
</feature>
<dbReference type="SUPFAM" id="SSF63411">
    <property type="entry name" value="LuxS/MPP-like metallohydrolase"/>
    <property type="match status" value="2"/>
</dbReference>
<sequence>MKFNYKIWMLALLLLAGTQASKGQGVFKLPKYDKFKLSNGLTVYLMEQKEVPLIQASIVFNAGAVHDGNKPGLANFTAQALLFGTKTMTKTQIEQQTDFVGASLSSAAALEYARVGLSFAKKDQDKMLAILKEVLTHPVFDAKEFEKSKKRKLLRLDQVKESPRNVIGSYYNKLLYGNHPYGNPVAGTKEGINAITLDDIKAFYKKQYTCDKAAIAIVGDFDKRKMKANIKKLLKGWKTKKSTSKALVKPDMNYSKSQVLLVDKDDANETTFYIGGQGVARSNPDLIAVQVVNTILGGRFTSWLNDALRVNSGLTYGARSNFVTGKLSGSFYIYSFTKTATAIQAIDMAIGVLDSLHTTGVNKEILESAKNYVKGSFPTRYERNSSLAQLLTSMFVYGYNESFINNFTKNVDNLTVAKVKQVIAKYFPKKNLQFVLVGKASAIRDKVKKYGKVTEKKITSQGF</sequence>
<feature type="domain" description="Peptidase M16 C-terminal" evidence="3">
    <location>
        <begin position="195"/>
        <end position="371"/>
    </location>
</feature>
<dbReference type="EC" id="3.4.24.-" evidence="4"/>
<dbReference type="InterPro" id="IPR011765">
    <property type="entry name" value="Pept_M16_N"/>
</dbReference>
<dbReference type="PANTHER" id="PTHR11851:SF224">
    <property type="entry name" value="PROCESSING PROTEASE"/>
    <property type="match status" value="1"/>
</dbReference>
<evidence type="ECO:0000256" key="1">
    <source>
        <dbReference type="SAM" id="SignalP"/>
    </source>
</evidence>
<keyword evidence="1" id="KW-0732">Signal</keyword>
<dbReference type="InterPro" id="IPR025177">
    <property type="entry name" value="MciZ"/>
</dbReference>
<keyword evidence="4" id="KW-0378">Hydrolase</keyword>
<dbReference type="AlphaFoldDB" id="A1ZEB5"/>
<dbReference type="GO" id="GO:0046872">
    <property type="term" value="F:metal ion binding"/>
    <property type="evidence" value="ECO:0007669"/>
    <property type="project" value="InterPro"/>
</dbReference>
<dbReference type="OrthoDB" id="9811314at2"/>
<dbReference type="RefSeq" id="WP_002694000.1">
    <property type="nucleotide sequence ID" value="NZ_AAWS01000003.1"/>
</dbReference>
<accession>A1ZEB5</accession>
<dbReference type="GO" id="GO:0016787">
    <property type="term" value="F:hydrolase activity"/>
    <property type="evidence" value="ECO:0007669"/>
    <property type="project" value="UniProtKB-KW"/>
</dbReference>
<dbReference type="Pfam" id="PF13072">
    <property type="entry name" value="MciZ"/>
    <property type="match status" value="1"/>
</dbReference>
<dbReference type="Pfam" id="PF05193">
    <property type="entry name" value="Peptidase_M16_C"/>
    <property type="match status" value="1"/>
</dbReference>
<feature type="signal peptide" evidence="1">
    <location>
        <begin position="1"/>
        <end position="22"/>
    </location>
</feature>
<dbReference type="PANTHER" id="PTHR11851">
    <property type="entry name" value="METALLOPROTEASE"/>
    <property type="match status" value="1"/>
</dbReference>
<dbReference type="Proteomes" id="UP000004095">
    <property type="component" value="Unassembled WGS sequence"/>
</dbReference>
<evidence type="ECO:0000259" key="2">
    <source>
        <dbReference type="Pfam" id="PF00675"/>
    </source>
</evidence>
<dbReference type="InterPro" id="IPR050361">
    <property type="entry name" value="MPP/UQCRC_Complex"/>
</dbReference>